<keyword evidence="3" id="KW-1185">Reference proteome</keyword>
<dbReference type="OrthoDB" id="3256283at2759"/>
<dbReference type="EMBL" id="JACAZH010000033">
    <property type="protein sequence ID" value="KAF7337775.1"/>
    <property type="molecule type" value="Genomic_DNA"/>
</dbReference>
<evidence type="ECO:0000256" key="1">
    <source>
        <dbReference type="SAM" id="MobiDB-lite"/>
    </source>
</evidence>
<feature type="compositionally biased region" description="Low complexity" evidence="1">
    <location>
        <begin position="82"/>
        <end position="96"/>
    </location>
</feature>
<accession>A0A8H6XC48</accession>
<name>A0A8H6XC48_9AGAR</name>
<proteinExistence type="predicted"/>
<organism evidence="2 3">
    <name type="scientific">Mycena sanguinolenta</name>
    <dbReference type="NCBI Taxonomy" id="230812"/>
    <lineage>
        <taxon>Eukaryota</taxon>
        <taxon>Fungi</taxon>
        <taxon>Dikarya</taxon>
        <taxon>Basidiomycota</taxon>
        <taxon>Agaricomycotina</taxon>
        <taxon>Agaricomycetes</taxon>
        <taxon>Agaricomycetidae</taxon>
        <taxon>Agaricales</taxon>
        <taxon>Marasmiineae</taxon>
        <taxon>Mycenaceae</taxon>
        <taxon>Mycena</taxon>
    </lineage>
</organism>
<evidence type="ECO:0000313" key="2">
    <source>
        <dbReference type="EMBL" id="KAF7337775.1"/>
    </source>
</evidence>
<feature type="region of interest" description="Disordered" evidence="1">
    <location>
        <begin position="1"/>
        <end position="69"/>
    </location>
</feature>
<sequence length="299" mass="32391">MPPKKKAATTKKQSTTAKKPAAAAKKTENQTTKATKATTNSKTAGKRARSPEAESEEEEPHPQKRYKNADNAVAEKEATTVANNSGTEAATSATSAPASVALSGKFDLYSMQLPFLAKVYLPQGESEPQFVALYKKILEYQAKPDFTARCVLPDSKSSLADGRLRSAIFQDPMEEMPWDIAVEDLEHVDVVKFTAAETAKFPTAPRRASGVSGRTALEDEGHCGVQSASGVFRMQLAYTGKDDAGNEVNIFEGYLSFNVSYSGLYRRKGHGNGDKIGFPFWAVRARRDAAGKEIGLEAR</sequence>
<protein>
    <submittedName>
        <fullName evidence="2">Uncharacterized protein</fullName>
    </submittedName>
</protein>
<feature type="region of interest" description="Disordered" evidence="1">
    <location>
        <begin position="77"/>
        <end position="96"/>
    </location>
</feature>
<evidence type="ECO:0000313" key="3">
    <source>
        <dbReference type="Proteomes" id="UP000623467"/>
    </source>
</evidence>
<gene>
    <name evidence="2" type="ORF">MSAN_02251300</name>
</gene>
<dbReference type="Proteomes" id="UP000623467">
    <property type="component" value="Unassembled WGS sequence"/>
</dbReference>
<reference evidence="2" key="1">
    <citation type="submission" date="2020-05" db="EMBL/GenBank/DDBJ databases">
        <title>Mycena genomes resolve the evolution of fungal bioluminescence.</title>
        <authorList>
            <person name="Tsai I.J."/>
        </authorList>
    </citation>
    <scope>NUCLEOTIDE SEQUENCE</scope>
    <source>
        <strain evidence="2">160909Yilan</strain>
    </source>
</reference>
<feature type="compositionally biased region" description="Low complexity" evidence="1">
    <location>
        <begin position="10"/>
        <end position="43"/>
    </location>
</feature>
<comment type="caution">
    <text evidence="2">The sequence shown here is derived from an EMBL/GenBank/DDBJ whole genome shotgun (WGS) entry which is preliminary data.</text>
</comment>
<dbReference type="AlphaFoldDB" id="A0A8H6XC48"/>